<dbReference type="GO" id="GO:0006351">
    <property type="term" value="P:DNA-templated transcription"/>
    <property type="evidence" value="ECO:0007669"/>
    <property type="project" value="InterPro"/>
</dbReference>
<gene>
    <name evidence="7" type="ORF">LTR84_006844</name>
</gene>
<dbReference type="CDD" id="cd12148">
    <property type="entry name" value="fungal_TF_MHR"/>
    <property type="match status" value="1"/>
</dbReference>
<dbReference type="PANTHER" id="PTHR47171:SF2">
    <property type="entry name" value="TRANSCRIPTION FACTOR, PUTATIVE-RELATED"/>
    <property type="match status" value="1"/>
</dbReference>
<evidence type="ECO:0000313" key="7">
    <source>
        <dbReference type="EMBL" id="KAK5047322.1"/>
    </source>
</evidence>
<keyword evidence="5" id="KW-0539">Nucleus</keyword>
<keyword evidence="2" id="KW-0805">Transcription regulation</keyword>
<dbReference type="InterPro" id="IPR007219">
    <property type="entry name" value="XnlR_reg_dom"/>
</dbReference>
<dbReference type="Pfam" id="PF04082">
    <property type="entry name" value="Fungal_trans"/>
    <property type="match status" value="1"/>
</dbReference>
<evidence type="ECO:0000313" key="8">
    <source>
        <dbReference type="Proteomes" id="UP001358417"/>
    </source>
</evidence>
<dbReference type="EMBL" id="JAVRRD010000026">
    <property type="protein sequence ID" value="KAK5047322.1"/>
    <property type="molecule type" value="Genomic_DNA"/>
</dbReference>
<dbReference type="InterPro" id="IPR052073">
    <property type="entry name" value="Amide_Lactam_Regulators"/>
</dbReference>
<protein>
    <recommendedName>
        <fullName evidence="6">Xylanolytic transcriptional activator regulatory domain-containing protein</fullName>
    </recommendedName>
</protein>
<evidence type="ECO:0000256" key="2">
    <source>
        <dbReference type="ARBA" id="ARBA00023015"/>
    </source>
</evidence>
<dbReference type="AlphaFoldDB" id="A0AAV9N3V0"/>
<feature type="domain" description="Xylanolytic transcriptional activator regulatory" evidence="6">
    <location>
        <begin position="87"/>
        <end position="156"/>
    </location>
</feature>
<evidence type="ECO:0000256" key="4">
    <source>
        <dbReference type="ARBA" id="ARBA00023163"/>
    </source>
</evidence>
<accession>A0AAV9N3V0</accession>
<keyword evidence="4" id="KW-0804">Transcription</keyword>
<keyword evidence="3" id="KW-0238">DNA-binding</keyword>
<reference evidence="7 8" key="1">
    <citation type="submission" date="2023-08" db="EMBL/GenBank/DDBJ databases">
        <title>Black Yeasts Isolated from many extreme environments.</title>
        <authorList>
            <person name="Coleine C."/>
            <person name="Stajich J.E."/>
            <person name="Selbmann L."/>
        </authorList>
    </citation>
    <scope>NUCLEOTIDE SEQUENCE [LARGE SCALE GENOMIC DNA]</scope>
    <source>
        <strain evidence="7 8">CCFEE 5792</strain>
    </source>
</reference>
<keyword evidence="1" id="KW-0862">Zinc</keyword>
<comment type="caution">
    <text evidence="7">The sequence shown here is derived from an EMBL/GenBank/DDBJ whole genome shotgun (WGS) entry which is preliminary data.</text>
</comment>
<evidence type="ECO:0000256" key="5">
    <source>
        <dbReference type="ARBA" id="ARBA00023242"/>
    </source>
</evidence>
<evidence type="ECO:0000259" key="6">
    <source>
        <dbReference type="SMART" id="SM00906"/>
    </source>
</evidence>
<dbReference type="GeneID" id="89975013"/>
<dbReference type="GO" id="GO:0003677">
    <property type="term" value="F:DNA binding"/>
    <property type="evidence" value="ECO:0007669"/>
    <property type="project" value="UniProtKB-KW"/>
</dbReference>
<keyword evidence="8" id="KW-1185">Reference proteome</keyword>
<name>A0AAV9N3V0_9EURO</name>
<proteinExistence type="predicted"/>
<dbReference type="SMART" id="SM00906">
    <property type="entry name" value="Fungal_trans"/>
    <property type="match status" value="1"/>
</dbReference>
<sequence>MPLIDESDLPRFDLKNVNCLLTTSMLVAGSVVSSTPQAIEISHRCYHRAKVLFYTGAEKNDIRVVMATIFCQWLSPSGPEHVSIDSSSFWLKIGVALGQQLGLHREPNPQMEDAGLRKRIWWTLVSRDNQIAASHGRPRALSVEDTDVRPLCIEDFTEPDDDSYLFMHFVRITSILGDMTELYRRGTLSDNKRIHLENSLLRWVNEVPAPFKLHNPLTGEPYPYKAKALQLHLPYFACLVILFRRNNVDQAPSAASLLASSFISGIFEEFLTWEDINFLPPTSIFYLIVGGLVQVSSHRFDFLAVSRTAEIEIIKLSLIELKARFPAAIGAERIINQVIRHSAENPKPFENTDAFFLTLQQRKLFLPFGSNLCRKWSSIFESAPSAGLSQPPITPLSLPSTQPSIRYTNRVENEQILSTMETLNDSRWPIDNATIDSSFNTVVDPASLDMVGRWWWSDWMSDLDMPVAGT</sequence>
<dbReference type="RefSeq" id="XP_064702884.1">
    <property type="nucleotide sequence ID" value="XM_064850402.1"/>
</dbReference>
<evidence type="ECO:0000256" key="1">
    <source>
        <dbReference type="ARBA" id="ARBA00022833"/>
    </source>
</evidence>
<dbReference type="Proteomes" id="UP001358417">
    <property type="component" value="Unassembled WGS sequence"/>
</dbReference>
<organism evidence="7 8">
    <name type="scientific">Exophiala bonariae</name>
    <dbReference type="NCBI Taxonomy" id="1690606"/>
    <lineage>
        <taxon>Eukaryota</taxon>
        <taxon>Fungi</taxon>
        <taxon>Dikarya</taxon>
        <taxon>Ascomycota</taxon>
        <taxon>Pezizomycotina</taxon>
        <taxon>Eurotiomycetes</taxon>
        <taxon>Chaetothyriomycetidae</taxon>
        <taxon>Chaetothyriales</taxon>
        <taxon>Herpotrichiellaceae</taxon>
        <taxon>Exophiala</taxon>
    </lineage>
</organism>
<dbReference type="PANTHER" id="PTHR47171">
    <property type="entry name" value="FARA-RELATED"/>
    <property type="match status" value="1"/>
</dbReference>
<evidence type="ECO:0000256" key="3">
    <source>
        <dbReference type="ARBA" id="ARBA00023125"/>
    </source>
</evidence>
<dbReference type="GO" id="GO:0008270">
    <property type="term" value="F:zinc ion binding"/>
    <property type="evidence" value="ECO:0007669"/>
    <property type="project" value="InterPro"/>
</dbReference>